<evidence type="ECO:0000256" key="1">
    <source>
        <dbReference type="SAM" id="MobiDB-lite"/>
    </source>
</evidence>
<dbReference type="OrthoDB" id="2942533at2759"/>
<feature type="compositionally biased region" description="Low complexity" evidence="1">
    <location>
        <begin position="129"/>
        <end position="141"/>
    </location>
</feature>
<proteinExistence type="predicted"/>
<gene>
    <name evidence="2" type="ORF">As57867_016096</name>
</gene>
<comment type="caution">
    <text evidence="2">The sequence shown here is derived from an EMBL/GenBank/DDBJ whole genome shotgun (WGS) entry which is preliminary data.</text>
</comment>
<feature type="non-terminal residue" evidence="2">
    <location>
        <position position="217"/>
    </location>
</feature>
<reference evidence="2" key="1">
    <citation type="submission" date="2019-06" db="EMBL/GenBank/DDBJ databases">
        <title>Genomics analysis of Aphanomyces spp. identifies a new class of oomycete effector associated with host adaptation.</title>
        <authorList>
            <person name="Gaulin E."/>
        </authorList>
    </citation>
    <scope>NUCLEOTIDE SEQUENCE</scope>
    <source>
        <strain evidence="2">CBS 578.67</strain>
    </source>
</reference>
<name>A0A6A4YAH9_9STRA</name>
<feature type="region of interest" description="Disordered" evidence="1">
    <location>
        <begin position="189"/>
        <end position="217"/>
    </location>
</feature>
<organism evidence="2">
    <name type="scientific">Aphanomyces stellatus</name>
    <dbReference type="NCBI Taxonomy" id="120398"/>
    <lineage>
        <taxon>Eukaryota</taxon>
        <taxon>Sar</taxon>
        <taxon>Stramenopiles</taxon>
        <taxon>Oomycota</taxon>
        <taxon>Saprolegniomycetes</taxon>
        <taxon>Saprolegniales</taxon>
        <taxon>Verrucalvaceae</taxon>
        <taxon>Aphanomyces</taxon>
    </lineage>
</organism>
<dbReference type="EMBL" id="VJMH01005825">
    <property type="protein sequence ID" value="KAF0692803.1"/>
    <property type="molecule type" value="Genomic_DNA"/>
</dbReference>
<sequence length="217" mass="24219">MTRYPSVVYALGYTQGKRTQSNQSSLQVKVTIKVVYEGVNASIADQTLDAVQLQAMADALSGSRGHRPTQPQHILVTPYRERRRLLGQAHDGRGPENVHREISKRRCDVVPPRLGRGRPSLLARHESTRTSSRSTPTSSRMRCQARQDLHQTLQAEADLPSTWLVESYFQTITLDADAAISSWTVSKAAAQQPSADDNETVGSAIDHRRNWRYAEAQ</sequence>
<evidence type="ECO:0000313" key="2">
    <source>
        <dbReference type="EMBL" id="KAF0692803.1"/>
    </source>
</evidence>
<accession>A0A6A4YAH9</accession>
<feature type="compositionally biased region" description="Basic and acidic residues" evidence="1">
    <location>
        <begin position="90"/>
        <end position="108"/>
    </location>
</feature>
<dbReference type="AlphaFoldDB" id="A0A6A4YAH9"/>
<protein>
    <submittedName>
        <fullName evidence="2">Uncharacterized protein</fullName>
    </submittedName>
</protein>
<feature type="region of interest" description="Disordered" evidence="1">
    <location>
        <begin position="87"/>
        <end position="141"/>
    </location>
</feature>